<name>Q8SZH8_DROME</name>
<proteinExistence type="evidence at transcript level"/>
<evidence type="ECO:0000313" key="1">
    <source>
        <dbReference type="EMBL" id="AAL48503.1"/>
    </source>
</evidence>
<dbReference type="EMBL" id="AY070881">
    <property type="protein sequence ID" value="AAL48503.1"/>
    <property type="molecule type" value="mRNA"/>
</dbReference>
<dbReference type="AlphaFoldDB" id="Q8SZH8"/>
<protein>
    <submittedName>
        <fullName evidence="1">LD13504p</fullName>
    </submittedName>
</protein>
<gene>
    <name evidence="1" type="ORF">CG17478</name>
</gene>
<sequence length="55" mass="6245">MCLTNLMSRRATPKKIFSDNGTNFNGEGGEGRTKKVDFGKLLVKYDQIKLPKREL</sequence>
<dbReference type="IntAct" id="Q8SZH8">
    <property type="interactions" value="1"/>
</dbReference>
<organism evidence="1">
    <name type="scientific">Drosophila melanogaster</name>
    <name type="common">Fruit fly</name>
    <dbReference type="NCBI Taxonomy" id="7227"/>
    <lineage>
        <taxon>Eukaryota</taxon>
        <taxon>Metazoa</taxon>
        <taxon>Ecdysozoa</taxon>
        <taxon>Arthropoda</taxon>
        <taxon>Hexapoda</taxon>
        <taxon>Insecta</taxon>
        <taxon>Pterygota</taxon>
        <taxon>Neoptera</taxon>
        <taxon>Endopterygota</taxon>
        <taxon>Diptera</taxon>
        <taxon>Brachycera</taxon>
        <taxon>Muscomorpha</taxon>
        <taxon>Ephydroidea</taxon>
        <taxon>Drosophilidae</taxon>
        <taxon>Drosophila</taxon>
        <taxon>Sophophora</taxon>
    </lineage>
</organism>
<reference evidence="1" key="1">
    <citation type="submission" date="2001-12" db="EMBL/GenBank/DDBJ databases">
        <authorList>
            <person name="Stapleton M."/>
            <person name="Brokstein P."/>
            <person name="Hong L."/>
            <person name="Agbayani A."/>
            <person name="Carlson J."/>
            <person name="Champe M."/>
            <person name="Chavez C."/>
            <person name="Dorsett V."/>
            <person name="Dresnek D."/>
            <person name="Farfan D."/>
            <person name="Frise E."/>
            <person name="George R."/>
            <person name="Gonzalez M."/>
            <person name="Guarin H."/>
            <person name="Kronmiller B."/>
            <person name="Li P."/>
            <person name="Liao G."/>
            <person name="Miranda A."/>
            <person name="Mungall C.J."/>
            <person name="Nunoo J."/>
            <person name="Pacleb J."/>
            <person name="Paragas V."/>
            <person name="Park S."/>
            <person name="Patel S."/>
            <person name="Phouanenavong S."/>
            <person name="Wan K."/>
            <person name="Yu C."/>
            <person name="Lewis S.E."/>
            <person name="Rubin G.M."/>
            <person name="Celniker S."/>
        </authorList>
    </citation>
    <scope>NUCLEOTIDE SEQUENCE</scope>
    <source>
        <strain evidence="1">Berkeley</strain>
    </source>
</reference>
<dbReference type="DIP" id="DIP-20104N"/>
<accession>Q8SZH8</accession>